<dbReference type="PANTHER" id="PTHR12526">
    <property type="entry name" value="GLYCOSYLTRANSFERASE"/>
    <property type="match status" value="1"/>
</dbReference>
<keyword evidence="4" id="KW-1185">Reference proteome</keyword>
<dbReference type="Pfam" id="PF13692">
    <property type="entry name" value="Glyco_trans_1_4"/>
    <property type="match status" value="1"/>
</dbReference>
<protein>
    <recommendedName>
        <fullName evidence="5">Glycosyl transferase family 1 domain-containing protein</fullName>
    </recommendedName>
</protein>
<dbReference type="CDD" id="cd03801">
    <property type="entry name" value="GT4_PimA-like"/>
    <property type="match status" value="1"/>
</dbReference>
<dbReference type="Gene3D" id="3.40.50.2000">
    <property type="entry name" value="Glycogen Phosphorylase B"/>
    <property type="match status" value="1"/>
</dbReference>
<gene>
    <name evidence="3" type="ORF">WM40_14220</name>
</gene>
<evidence type="ECO:0000313" key="3">
    <source>
        <dbReference type="EMBL" id="KKB62922.1"/>
    </source>
</evidence>
<proteinExistence type="predicted"/>
<keyword evidence="2" id="KW-0808">Transferase</keyword>
<dbReference type="STRING" id="28092.WM40_14220"/>
<reference evidence="3 4" key="1">
    <citation type="submission" date="2015-03" db="EMBL/GenBank/DDBJ databases">
        <title>Draft Genome Sequence of Burkholderia andropogonis type strain ICMP2807, isolated from Sorghum bicolor.</title>
        <authorList>
            <person name="Lopes-Santos L."/>
            <person name="Castro D.B."/>
            <person name="Ottoboni L.M."/>
            <person name="Park D."/>
            <person name="Weirc B.S."/>
            <person name="Destefano S.A."/>
        </authorList>
    </citation>
    <scope>NUCLEOTIDE SEQUENCE [LARGE SCALE GENOMIC DNA]</scope>
    <source>
        <strain evidence="3 4">ICMP2807</strain>
    </source>
</reference>
<keyword evidence="1" id="KW-0328">Glycosyltransferase</keyword>
<evidence type="ECO:0008006" key="5">
    <source>
        <dbReference type="Google" id="ProtNLM"/>
    </source>
</evidence>
<evidence type="ECO:0000313" key="4">
    <source>
        <dbReference type="Proteomes" id="UP000033618"/>
    </source>
</evidence>
<dbReference type="PATRIC" id="fig|28092.6.peg.3359"/>
<organism evidence="3 4">
    <name type="scientific">Robbsia andropogonis</name>
    <dbReference type="NCBI Taxonomy" id="28092"/>
    <lineage>
        <taxon>Bacteria</taxon>
        <taxon>Pseudomonadati</taxon>
        <taxon>Pseudomonadota</taxon>
        <taxon>Betaproteobacteria</taxon>
        <taxon>Burkholderiales</taxon>
        <taxon>Burkholderiaceae</taxon>
        <taxon>Robbsia</taxon>
    </lineage>
</organism>
<dbReference type="PANTHER" id="PTHR12526:SF510">
    <property type="entry name" value="D-INOSITOL 3-PHOSPHATE GLYCOSYLTRANSFERASE"/>
    <property type="match status" value="1"/>
</dbReference>
<dbReference type="EMBL" id="LAQU01000014">
    <property type="protein sequence ID" value="KKB62922.1"/>
    <property type="molecule type" value="Genomic_DNA"/>
</dbReference>
<comment type="caution">
    <text evidence="3">The sequence shown here is derived from an EMBL/GenBank/DDBJ whole genome shotgun (WGS) entry which is preliminary data.</text>
</comment>
<evidence type="ECO:0000256" key="1">
    <source>
        <dbReference type="ARBA" id="ARBA00022676"/>
    </source>
</evidence>
<accession>A0A0F5K034</accession>
<evidence type="ECO:0000256" key="2">
    <source>
        <dbReference type="ARBA" id="ARBA00022679"/>
    </source>
</evidence>
<dbReference type="SUPFAM" id="SSF53756">
    <property type="entry name" value="UDP-Glycosyltransferase/glycogen phosphorylase"/>
    <property type="match status" value="1"/>
</dbReference>
<dbReference type="AlphaFoldDB" id="A0A0F5K034"/>
<name>A0A0F5K034_9BURK</name>
<dbReference type="Proteomes" id="UP000033618">
    <property type="component" value="Unassembled WGS sequence"/>
</dbReference>
<sequence>MPAMPETAEFRQRIARIGKYPSEPFDWHCGCSAAPNWPSNADQYSEAMSLLGRLSPKQAIVVLPDPTAAFGFLAACIDRGIPSVVIFQLCDAPFRAPAALRRRAAALKLVSVSAAARKWIASAFGVASECVKILPNVSRRGAVYGTRQLPRAGVPLLDVDAGSGAVVPPPKDPPMPVAEKQADAGSASHCVLTVARITRQKGWALYPRIVMWVKERTPDVQFVWVGDGEDKNALRAALVRSGLAACVTLAGQQSHVGDWYRCADLLLLPSIWEGTPLSLSEAMQCGCPIVTTRVGGIPEMLDDTQAWLVSTDCTGDLRSDSVKGSVERLGAAIVDALNDPAERALRANAARARWSTAHENGLASFASLLDIPISTLCVADELLNRQDR</sequence>
<dbReference type="GO" id="GO:0016757">
    <property type="term" value="F:glycosyltransferase activity"/>
    <property type="evidence" value="ECO:0007669"/>
    <property type="project" value="UniProtKB-KW"/>
</dbReference>